<dbReference type="AlphaFoldDB" id="A0A132TSW7"/>
<evidence type="ECO:0000313" key="10">
    <source>
        <dbReference type="Proteomes" id="UP000070475"/>
    </source>
</evidence>
<dbReference type="GO" id="GO:0055085">
    <property type="term" value="P:transmembrane transport"/>
    <property type="evidence" value="ECO:0007669"/>
    <property type="project" value="InterPro"/>
</dbReference>
<name>A0A132TSW7_9BACL</name>
<evidence type="ECO:0000256" key="4">
    <source>
        <dbReference type="ARBA" id="ARBA00022692"/>
    </source>
</evidence>
<evidence type="ECO:0000256" key="7">
    <source>
        <dbReference type="RuleBase" id="RU363032"/>
    </source>
</evidence>
<keyword evidence="5 7" id="KW-1133">Transmembrane helix</keyword>
<evidence type="ECO:0000256" key="2">
    <source>
        <dbReference type="ARBA" id="ARBA00022448"/>
    </source>
</evidence>
<dbReference type="CDD" id="cd06261">
    <property type="entry name" value="TM_PBP2"/>
    <property type="match status" value="1"/>
</dbReference>
<sequence>MANNVVRGVDKNVIPVIQTKVKKNIRPSQIILHVVLTLGAIIMIFPFLWTVSSSLKDISQIFLVPPAWIPNPVKWSNYMDSLTAMPFGRAYWNSFYITGLSVSATLLTASMAAYAFAKIRFPGANALFILFLATMMIPRQVTMIPLYIIMTKIGWLDSHLSLIVPGALFNAFAVFLLRQFIMGIPKELEEAAIIDGAGSFKIYWRIIMPLIRPALAAVGIFVFLGSWNNFLDALIFLNTPEKFTVPLLLNTFKGLYIADWALMMAGTTISVIPVLIIYIVAQKQIIEGVTLTGIK</sequence>
<dbReference type="OrthoDB" id="9771544at2"/>
<accession>A0A132TSW7</accession>
<dbReference type="Gene3D" id="1.10.3720.10">
    <property type="entry name" value="MetI-like"/>
    <property type="match status" value="1"/>
</dbReference>
<dbReference type="EMBL" id="LIRB01000139">
    <property type="protein sequence ID" value="KWX74435.1"/>
    <property type="molecule type" value="Genomic_DNA"/>
</dbReference>
<keyword evidence="3" id="KW-1003">Cell membrane</keyword>
<gene>
    <name evidence="9" type="ORF">AMQ84_20805</name>
</gene>
<proteinExistence type="inferred from homology"/>
<keyword evidence="4 7" id="KW-0812">Transmembrane</keyword>
<dbReference type="GO" id="GO:0005886">
    <property type="term" value="C:plasma membrane"/>
    <property type="evidence" value="ECO:0007669"/>
    <property type="project" value="UniProtKB-SubCell"/>
</dbReference>
<keyword evidence="2 7" id="KW-0813">Transport</keyword>
<feature type="transmembrane region" description="Helical" evidence="7">
    <location>
        <begin position="260"/>
        <end position="281"/>
    </location>
</feature>
<protein>
    <submittedName>
        <fullName evidence="9">Sugar ABC transporter permease</fullName>
    </submittedName>
</protein>
<dbReference type="PROSITE" id="PS50928">
    <property type="entry name" value="ABC_TM1"/>
    <property type="match status" value="1"/>
</dbReference>
<dbReference type="InterPro" id="IPR035906">
    <property type="entry name" value="MetI-like_sf"/>
</dbReference>
<evidence type="ECO:0000259" key="8">
    <source>
        <dbReference type="PROSITE" id="PS50928"/>
    </source>
</evidence>
<feature type="transmembrane region" description="Helical" evidence="7">
    <location>
        <begin position="95"/>
        <end position="116"/>
    </location>
</feature>
<dbReference type="Proteomes" id="UP000070475">
    <property type="component" value="Unassembled WGS sequence"/>
</dbReference>
<evidence type="ECO:0000256" key="6">
    <source>
        <dbReference type="ARBA" id="ARBA00023136"/>
    </source>
</evidence>
<evidence type="ECO:0000256" key="5">
    <source>
        <dbReference type="ARBA" id="ARBA00022989"/>
    </source>
</evidence>
<comment type="similarity">
    <text evidence="7">Belongs to the binding-protein-dependent transport system permease family.</text>
</comment>
<organism evidence="9 10">
    <name type="scientific">Paenibacillus riograndensis</name>
    <dbReference type="NCBI Taxonomy" id="483937"/>
    <lineage>
        <taxon>Bacteria</taxon>
        <taxon>Bacillati</taxon>
        <taxon>Bacillota</taxon>
        <taxon>Bacilli</taxon>
        <taxon>Bacillales</taxon>
        <taxon>Paenibacillaceae</taxon>
        <taxon>Paenibacillus</taxon>
        <taxon>Paenibacillus sonchi group</taxon>
    </lineage>
</organism>
<feature type="transmembrane region" description="Helical" evidence="7">
    <location>
        <begin position="128"/>
        <end position="150"/>
    </location>
</feature>
<reference evidence="9 10" key="1">
    <citation type="submission" date="2015-08" db="EMBL/GenBank/DDBJ databases">
        <title>Genomes of Paenibacillus riograndensis.</title>
        <authorList>
            <person name="Sant'Anna F.H."/>
            <person name="Souza R."/>
            <person name="Ambrosini A."/>
            <person name="Bach E."/>
            <person name="Fernandes G."/>
            <person name="Balsanelli E."/>
            <person name="Baura V.A."/>
            <person name="Pedrosa F.O."/>
            <person name="Souza E.M."/>
            <person name="Passaglia L."/>
        </authorList>
    </citation>
    <scope>NUCLEOTIDE SEQUENCE [LARGE SCALE GENOMIC DNA]</scope>
    <source>
        <strain evidence="9 10">CAS34</strain>
    </source>
</reference>
<keyword evidence="10" id="KW-1185">Reference proteome</keyword>
<dbReference type="PATRIC" id="fig|483937.3.peg.621"/>
<dbReference type="InterPro" id="IPR000515">
    <property type="entry name" value="MetI-like"/>
</dbReference>
<dbReference type="RefSeq" id="WP_060861910.1">
    <property type="nucleotide sequence ID" value="NZ_LIRB01000139.1"/>
</dbReference>
<dbReference type="Pfam" id="PF00528">
    <property type="entry name" value="BPD_transp_1"/>
    <property type="match status" value="1"/>
</dbReference>
<evidence type="ECO:0000256" key="3">
    <source>
        <dbReference type="ARBA" id="ARBA00022475"/>
    </source>
</evidence>
<feature type="transmembrane region" description="Helical" evidence="7">
    <location>
        <begin position="162"/>
        <end position="181"/>
    </location>
</feature>
<comment type="caution">
    <text evidence="9">The sequence shown here is derived from an EMBL/GenBank/DDBJ whole genome shotgun (WGS) entry which is preliminary data.</text>
</comment>
<dbReference type="SUPFAM" id="SSF161098">
    <property type="entry name" value="MetI-like"/>
    <property type="match status" value="1"/>
</dbReference>
<comment type="subcellular location">
    <subcellularLocation>
        <location evidence="1 7">Cell membrane</location>
        <topology evidence="1 7">Multi-pass membrane protein</topology>
    </subcellularLocation>
</comment>
<evidence type="ECO:0000313" key="9">
    <source>
        <dbReference type="EMBL" id="KWX74435.1"/>
    </source>
</evidence>
<feature type="domain" description="ABC transmembrane type-1" evidence="8">
    <location>
        <begin position="91"/>
        <end position="281"/>
    </location>
</feature>
<dbReference type="PANTHER" id="PTHR43744:SF12">
    <property type="entry name" value="ABC TRANSPORTER PERMEASE PROTEIN MG189-RELATED"/>
    <property type="match status" value="1"/>
</dbReference>
<keyword evidence="6 7" id="KW-0472">Membrane</keyword>
<evidence type="ECO:0000256" key="1">
    <source>
        <dbReference type="ARBA" id="ARBA00004651"/>
    </source>
</evidence>
<feature type="transmembrane region" description="Helical" evidence="7">
    <location>
        <begin position="30"/>
        <end position="49"/>
    </location>
</feature>
<dbReference type="PANTHER" id="PTHR43744">
    <property type="entry name" value="ABC TRANSPORTER PERMEASE PROTEIN MG189-RELATED-RELATED"/>
    <property type="match status" value="1"/>
</dbReference>